<dbReference type="GO" id="GO:0016740">
    <property type="term" value="F:transferase activity"/>
    <property type="evidence" value="ECO:0007669"/>
    <property type="project" value="UniProtKB-ARBA"/>
</dbReference>
<dbReference type="PATRIC" id="fig|1335616.4.peg.227"/>
<dbReference type="PANTHER" id="PTHR43679">
    <property type="entry name" value="OCTANOYLTRANSFERASE LIPM-RELATED"/>
    <property type="match status" value="1"/>
</dbReference>
<dbReference type="CDD" id="cd16443">
    <property type="entry name" value="LplA"/>
    <property type="match status" value="1"/>
</dbReference>
<protein>
    <submittedName>
        <fullName evidence="2">Lipoate-protein ligase A</fullName>
    </submittedName>
</protein>
<dbReference type="RefSeq" id="WP_044009963.1">
    <property type="nucleotide sequence ID" value="NZ_AWTT01000003.1"/>
</dbReference>
<evidence type="ECO:0000313" key="2">
    <source>
        <dbReference type="EMBL" id="KIS04165.1"/>
    </source>
</evidence>
<dbReference type="STRING" id="1335616.WDC_0228"/>
<feature type="domain" description="BPL/LPL catalytic" evidence="1">
    <location>
        <begin position="38"/>
        <end position="221"/>
    </location>
</feature>
<sequence>MKNTIDYHHIEVLDQHFQPTDNVASFAYTNALLRLLAHIDYPIIHFWTLEQTLILGLADQRLPHLATALAVLQRANYHYFIRNSGGLAVISNEGILNVSLFLPQVNEAISVDESYQEMTDLINDAFPELNLNAFEIEHSYCPGKFDLSVNGQKIGGMSQRRNQNGVVIMLYLSITGDQNARGQLVANFYQHGLKDDENKWNFPEVWPETMVNLEDLLNQPLSVTAAKNRILTVLKKQNIVTGSLTLQQTMQQPEFQTYLDYETGQMHQRQTKLKGRE</sequence>
<evidence type="ECO:0000313" key="3">
    <source>
        <dbReference type="Proteomes" id="UP000032279"/>
    </source>
</evidence>
<dbReference type="GO" id="GO:0140096">
    <property type="term" value="F:catalytic activity, acting on a protein"/>
    <property type="evidence" value="ECO:0007669"/>
    <property type="project" value="UniProtKB-ARBA"/>
</dbReference>
<reference evidence="2 3" key="1">
    <citation type="submission" date="2013-08" db="EMBL/GenBank/DDBJ databases">
        <title>Lactobacillus wasatchii sp. WDC04, a late gas producing bacteria isolated from aged chedder cheese.</title>
        <authorList>
            <person name="Oberg C.J."/>
            <person name="Culumber M."/>
            <person name="McMahon D.J."/>
            <person name="Broadbent J.R."/>
            <person name="Oberg T.S."/>
            <person name="Ortaki F."/>
        </authorList>
    </citation>
    <scope>NUCLEOTIDE SEQUENCE [LARGE SCALE GENOMIC DNA]</scope>
    <source>
        <strain evidence="2 3">WDC04</strain>
    </source>
</reference>
<gene>
    <name evidence="2" type="primary">lplA</name>
    <name evidence="2" type="ORF">WDC_0228</name>
</gene>
<dbReference type="SUPFAM" id="SSF55681">
    <property type="entry name" value="Class II aaRS and biotin synthetases"/>
    <property type="match status" value="1"/>
</dbReference>
<dbReference type="PROSITE" id="PS51733">
    <property type="entry name" value="BPL_LPL_CATALYTIC"/>
    <property type="match status" value="1"/>
</dbReference>
<accession>A0A0D1A8M2</accession>
<name>A0A0D1A8M2_9LACO</name>
<proteinExistence type="predicted"/>
<dbReference type="PANTHER" id="PTHR43679:SF2">
    <property type="entry name" value="OCTANOYL-[GCVH]:PROTEIN N-OCTANOYLTRANSFERASE"/>
    <property type="match status" value="1"/>
</dbReference>
<comment type="caution">
    <text evidence="2">The sequence shown here is derived from an EMBL/GenBank/DDBJ whole genome shotgun (WGS) entry which is preliminary data.</text>
</comment>
<dbReference type="InterPro" id="IPR004143">
    <property type="entry name" value="BPL_LPL_catalytic"/>
</dbReference>
<dbReference type="AlphaFoldDB" id="A0A0D1A8M2"/>
<dbReference type="Gene3D" id="3.30.930.10">
    <property type="entry name" value="Bira Bifunctional Protein, Domain 2"/>
    <property type="match status" value="1"/>
</dbReference>
<dbReference type="Pfam" id="PF21948">
    <property type="entry name" value="LplA-B_cat"/>
    <property type="match status" value="1"/>
</dbReference>
<dbReference type="OrthoDB" id="2080934at2"/>
<keyword evidence="2" id="KW-0436">Ligase</keyword>
<evidence type="ECO:0000259" key="1">
    <source>
        <dbReference type="PROSITE" id="PS51733"/>
    </source>
</evidence>
<dbReference type="InterPro" id="IPR050664">
    <property type="entry name" value="Octanoyltrans_LipM/LipL"/>
</dbReference>
<dbReference type="InterPro" id="IPR045864">
    <property type="entry name" value="aa-tRNA-synth_II/BPL/LPL"/>
</dbReference>
<keyword evidence="3" id="KW-1185">Reference proteome</keyword>
<dbReference type="GO" id="GO:0016874">
    <property type="term" value="F:ligase activity"/>
    <property type="evidence" value="ECO:0007669"/>
    <property type="project" value="UniProtKB-KW"/>
</dbReference>
<organism evidence="2 3">
    <name type="scientific">Paucilactobacillus wasatchensis</name>
    <dbReference type="NCBI Taxonomy" id="1335616"/>
    <lineage>
        <taxon>Bacteria</taxon>
        <taxon>Bacillati</taxon>
        <taxon>Bacillota</taxon>
        <taxon>Bacilli</taxon>
        <taxon>Lactobacillales</taxon>
        <taxon>Lactobacillaceae</taxon>
        <taxon>Paucilactobacillus</taxon>
    </lineage>
</organism>
<dbReference type="EMBL" id="AWTT01000003">
    <property type="protein sequence ID" value="KIS04165.1"/>
    <property type="molecule type" value="Genomic_DNA"/>
</dbReference>
<dbReference type="Proteomes" id="UP000032279">
    <property type="component" value="Unassembled WGS sequence"/>
</dbReference>
<dbReference type="GO" id="GO:0009249">
    <property type="term" value="P:protein lipoylation"/>
    <property type="evidence" value="ECO:0007669"/>
    <property type="project" value="UniProtKB-ARBA"/>
</dbReference>